<evidence type="ECO:0000256" key="11">
    <source>
        <dbReference type="ARBA" id="ARBA00068630"/>
    </source>
</evidence>
<feature type="compositionally biased region" description="Basic and acidic residues" evidence="14">
    <location>
        <begin position="222"/>
        <end position="243"/>
    </location>
</feature>
<dbReference type="InterPro" id="IPR051639">
    <property type="entry name" value="BCD1"/>
</dbReference>
<feature type="compositionally biased region" description="Low complexity" evidence="14">
    <location>
        <begin position="432"/>
        <end position="443"/>
    </location>
</feature>
<evidence type="ECO:0000256" key="14">
    <source>
        <dbReference type="SAM" id="MobiDB-lite"/>
    </source>
</evidence>
<dbReference type="AlphaFoldDB" id="A0AB34FRG8"/>
<comment type="similarity">
    <text evidence="9">Belongs to the BCD1 family.</text>
</comment>
<evidence type="ECO:0000256" key="8">
    <source>
        <dbReference type="ARBA" id="ARBA00049598"/>
    </source>
</evidence>
<proteinExistence type="inferred from homology"/>
<keyword evidence="6" id="KW-0862">Zinc</keyword>
<dbReference type="SUPFAM" id="SSF144232">
    <property type="entry name" value="HIT/MYND zinc finger-like"/>
    <property type="match status" value="1"/>
</dbReference>
<evidence type="ECO:0000256" key="3">
    <source>
        <dbReference type="ARBA" id="ARBA00022553"/>
    </source>
</evidence>
<keyword evidence="3" id="KW-0597">Phosphoprotein</keyword>
<comment type="subunit">
    <text evidence="10">Interacts with FBL, SNU13, NOP58, NUFIP1, RUVBL1, RUVBL2 and TAF9. Interacts (via HIT-type zinc finger) with the RUVBL1/RUVBL2 complex in the presence of ADP.</text>
</comment>
<organism evidence="16 17">
    <name type="scientific">Purpureocillium lavendulum</name>
    <dbReference type="NCBI Taxonomy" id="1247861"/>
    <lineage>
        <taxon>Eukaryota</taxon>
        <taxon>Fungi</taxon>
        <taxon>Dikarya</taxon>
        <taxon>Ascomycota</taxon>
        <taxon>Pezizomycotina</taxon>
        <taxon>Sordariomycetes</taxon>
        <taxon>Hypocreomycetidae</taxon>
        <taxon>Hypocreales</taxon>
        <taxon>Ophiocordycipitaceae</taxon>
        <taxon>Purpureocillium</taxon>
    </lineage>
</organism>
<feature type="compositionally biased region" description="Acidic residues" evidence="14">
    <location>
        <begin position="406"/>
        <end position="431"/>
    </location>
</feature>
<gene>
    <name evidence="16" type="ORF">O9K51_05448</name>
</gene>
<dbReference type="Gene3D" id="3.30.60.190">
    <property type="match status" value="1"/>
</dbReference>
<evidence type="ECO:0000313" key="16">
    <source>
        <dbReference type="EMBL" id="KAJ6441897.1"/>
    </source>
</evidence>
<dbReference type="GO" id="GO:0070761">
    <property type="term" value="C:pre-snoRNP complex"/>
    <property type="evidence" value="ECO:0007669"/>
    <property type="project" value="TreeGrafter"/>
</dbReference>
<keyword evidence="17" id="KW-1185">Reference proteome</keyword>
<dbReference type="FunFam" id="3.30.60.190:FF:000001">
    <property type="entry name" value="box C/D snoRNA protein 1"/>
    <property type="match status" value="1"/>
</dbReference>
<accession>A0AB34FRG8</accession>
<keyword evidence="2" id="KW-0690">Ribosome biogenesis</keyword>
<dbReference type="EMBL" id="JAQHRD010000004">
    <property type="protein sequence ID" value="KAJ6441897.1"/>
    <property type="molecule type" value="Genomic_DNA"/>
</dbReference>
<evidence type="ECO:0000256" key="1">
    <source>
        <dbReference type="ARBA" id="ARBA00022499"/>
    </source>
</evidence>
<evidence type="ECO:0000256" key="4">
    <source>
        <dbReference type="ARBA" id="ARBA00022723"/>
    </source>
</evidence>
<feature type="domain" description="HIT-type" evidence="15">
    <location>
        <begin position="10"/>
        <end position="44"/>
    </location>
</feature>
<evidence type="ECO:0000256" key="12">
    <source>
        <dbReference type="ARBA" id="ARBA00077531"/>
    </source>
</evidence>
<dbReference type="Pfam" id="PF04438">
    <property type="entry name" value="zf-HIT"/>
    <property type="match status" value="1"/>
</dbReference>
<evidence type="ECO:0000256" key="10">
    <source>
        <dbReference type="ARBA" id="ARBA00061949"/>
    </source>
</evidence>
<dbReference type="InterPro" id="IPR057721">
    <property type="entry name" value="BCD1_alpha/beta"/>
</dbReference>
<evidence type="ECO:0000256" key="2">
    <source>
        <dbReference type="ARBA" id="ARBA00022517"/>
    </source>
</evidence>
<dbReference type="InterPro" id="IPR007529">
    <property type="entry name" value="Znf_HIT"/>
</dbReference>
<dbReference type="Proteomes" id="UP001163105">
    <property type="component" value="Unassembled WGS sequence"/>
</dbReference>
<keyword evidence="4" id="KW-0479">Metal-binding</keyword>
<dbReference type="PROSITE" id="PS51083">
    <property type="entry name" value="ZF_HIT"/>
    <property type="match status" value="1"/>
</dbReference>
<evidence type="ECO:0000256" key="6">
    <source>
        <dbReference type="ARBA" id="ARBA00022833"/>
    </source>
</evidence>
<dbReference type="GO" id="GO:0005634">
    <property type="term" value="C:nucleus"/>
    <property type="evidence" value="ECO:0007669"/>
    <property type="project" value="TreeGrafter"/>
</dbReference>
<feature type="region of interest" description="Disordered" evidence="14">
    <location>
        <begin position="106"/>
        <end position="138"/>
    </location>
</feature>
<evidence type="ECO:0000256" key="9">
    <source>
        <dbReference type="ARBA" id="ARBA00049654"/>
    </source>
</evidence>
<feature type="region of interest" description="Disordered" evidence="14">
    <location>
        <begin position="222"/>
        <end position="296"/>
    </location>
</feature>
<dbReference type="PANTHER" id="PTHR13483">
    <property type="entry name" value="BOX C_D SNORNA PROTEIN 1-RELATED"/>
    <property type="match status" value="1"/>
</dbReference>
<feature type="compositionally biased region" description="Polar residues" evidence="14">
    <location>
        <begin position="245"/>
        <end position="269"/>
    </location>
</feature>
<comment type="function">
    <text evidence="8">Required for box C/D snoRNAs accumulation involved in snoRNA processing, snoRNA transport to the nucleolus and ribosome biogenesis.</text>
</comment>
<evidence type="ECO:0000256" key="7">
    <source>
        <dbReference type="ARBA" id="ARBA00022843"/>
    </source>
</evidence>
<name>A0AB34FRG8_9HYPO</name>
<keyword evidence="7" id="KW-0832">Ubl conjugation</keyword>
<sequence>MADPLLTSLCSICHVSAPKYKCPRCGIQTCSVQCIKKHKAWSDCSGERDPTAYVPPSQLRTVAGVDHDYNFLHGLGMSMERAERVLVDDKKIVRGEDLRPAKTAVRMQAKWTTTRDGRKRKTYVPRQQQQPQAGDASNRRFERHLAHRLRQLNVHIECAPVGMTRQRENNTTFNRRTGTVNWQVEWLVLEGEQPAHDGTRATPARMLSKVLEDVPLYRAYHDARNEKARAESGRAKRTTKDDPTSETQDASTSTWNHSAYSVQDPSSGRWSHRRNTAAEKPAEPKPHEFQFYLGGPPARSDLPRTVTSLEFEDCLKNILADTTVREFPTLYVLESGKALPAGFVLGPKEAAPSPQGQKRASGQEGGDQGSSKRQKQDDMEQGELGEESEEGEAQDDDMVDGGPGSDGDDAAAIDDIGEEEGEEGVEDDSDDSTSSSGSDSDFE</sequence>
<dbReference type="GO" id="GO:0000492">
    <property type="term" value="P:box C/D snoRNP assembly"/>
    <property type="evidence" value="ECO:0007669"/>
    <property type="project" value="TreeGrafter"/>
</dbReference>
<keyword evidence="5 13" id="KW-0863">Zinc-finger</keyword>
<dbReference type="GO" id="GO:0008270">
    <property type="term" value="F:zinc ion binding"/>
    <property type="evidence" value="ECO:0007669"/>
    <property type="project" value="UniProtKB-UniRule"/>
</dbReference>
<evidence type="ECO:0000313" key="17">
    <source>
        <dbReference type="Proteomes" id="UP001163105"/>
    </source>
</evidence>
<dbReference type="PANTHER" id="PTHR13483:SF11">
    <property type="entry name" value="ZINC FINGER HIT DOMAIN-CONTAINING PROTEIN 3"/>
    <property type="match status" value="1"/>
</dbReference>
<dbReference type="Pfam" id="PF25790">
    <property type="entry name" value="BCD1"/>
    <property type="match status" value="1"/>
</dbReference>
<evidence type="ECO:0000256" key="13">
    <source>
        <dbReference type="PROSITE-ProRule" id="PRU00453"/>
    </source>
</evidence>
<evidence type="ECO:0000259" key="15">
    <source>
        <dbReference type="PROSITE" id="PS51083"/>
    </source>
</evidence>
<keyword evidence="1" id="KW-1017">Isopeptide bond</keyword>
<dbReference type="GO" id="GO:0048254">
    <property type="term" value="P:snoRNA localization"/>
    <property type="evidence" value="ECO:0007669"/>
    <property type="project" value="TreeGrafter"/>
</dbReference>
<feature type="region of interest" description="Disordered" evidence="14">
    <location>
        <begin position="344"/>
        <end position="443"/>
    </location>
</feature>
<comment type="caution">
    <text evidence="16">The sequence shown here is derived from an EMBL/GenBank/DDBJ whole genome shotgun (WGS) entry which is preliminary data.</text>
</comment>
<evidence type="ECO:0000256" key="5">
    <source>
        <dbReference type="ARBA" id="ARBA00022771"/>
    </source>
</evidence>
<dbReference type="GO" id="GO:0000463">
    <property type="term" value="P:maturation of LSU-rRNA from tricistronic rRNA transcript (SSU-rRNA, 5.8S rRNA, LSU-rRNA)"/>
    <property type="evidence" value="ECO:0007669"/>
    <property type="project" value="TreeGrafter"/>
</dbReference>
<feature type="compositionally biased region" description="Basic and acidic residues" evidence="14">
    <location>
        <begin position="276"/>
        <end position="288"/>
    </location>
</feature>
<reference evidence="16" key="1">
    <citation type="submission" date="2023-01" db="EMBL/GenBank/DDBJ databases">
        <title>The growth and conidiation of Purpureocillium lavendulum are regulated by nitrogen source and histone H3K14 acetylation.</title>
        <authorList>
            <person name="Tang P."/>
            <person name="Han J."/>
            <person name="Zhang C."/>
            <person name="Tang P."/>
            <person name="Qi F."/>
            <person name="Zhang K."/>
            <person name="Liang L."/>
        </authorList>
    </citation>
    <scope>NUCLEOTIDE SEQUENCE</scope>
    <source>
        <strain evidence="16">YMF1.00683</strain>
    </source>
</reference>
<dbReference type="CDD" id="cd23023">
    <property type="entry name" value="zf-HIT_BCD1"/>
    <property type="match status" value="1"/>
</dbReference>
<feature type="compositionally biased region" description="Acidic residues" evidence="14">
    <location>
        <begin position="379"/>
        <end position="399"/>
    </location>
</feature>
<protein>
    <recommendedName>
        <fullName evidence="11">Box C/D snoRNA protein 1</fullName>
    </recommendedName>
    <alternativeName>
        <fullName evidence="12">Zinc finger HIT domain-containing protein 6</fullName>
    </alternativeName>
</protein>